<gene>
    <name evidence="4" type="ORF">PC117_g14297</name>
    <name evidence="5" type="ORF">PC129_g11799</name>
</gene>
<dbReference type="EMBL" id="RCMK01000442">
    <property type="protein sequence ID" value="KAG2928529.1"/>
    <property type="molecule type" value="Genomic_DNA"/>
</dbReference>
<dbReference type="GO" id="GO:0005634">
    <property type="term" value="C:nucleus"/>
    <property type="evidence" value="ECO:0007669"/>
    <property type="project" value="TreeGrafter"/>
</dbReference>
<dbReference type="InterPro" id="IPR011989">
    <property type="entry name" value="ARM-like"/>
</dbReference>
<feature type="region of interest" description="Disordered" evidence="2">
    <location>
        <begin position="1041"/>
        <end position="1060"/>
    </location>
</feature>
<feature type="compositionally biased region" description="Basic and acidic residues" evidence="2">
    <location>
        <begin position="1341"/>
        <end position="1354"/>
    </location>
</feature>
<reference evidence="5" key="1">
    <citation type="submission" date="2018-05" db="EMBL/GenBank/DDBJ databases">
        <title>Effector identification in a new, highly contiguous assembly of the strawberry crown rot pathogen Phytophthora cactorum.</title>
        <authorList>
            <person name="Armitage A.D."/>
            <person name="Nellist C.F."/>
            <person name="Bates H."/>
            <person name="Vickerstaff R.J."/>
            <person name="Harrison R.J."/>
        </authorList>
    </citation>
    <scope>NUCLEOTIDE SEQUENCE</scope>
    <source>
        <strain evidence="4">4040</strain>
        <strain evidence="5">P421</strain>
    </source>
</reference>
<dbReference type="GO" id="GO:0003682">
    <property type="term" value="F:chromatin binding"/>
    <property type="evidence" value="ECO:0007669"/>
    <property type="project" value="TreeGrafter"/>
</dbReference>
<dbReference type="Proteomes" id="UP000760860">
    <property type="component" value="Unassembled WGS sequence"/>
</dbReference>
<feature type="compositionally biased region" description="Polar residues" evidence="2">
    <location>
        <begin position="1302"/>
        <end position="1312"/>
    </location>
</feature>
<feature type="domain" description="SCD" evidence="3">
    <location>
        <begin position="383"/>
        <end position="468"/>
    </location>
</feature>
<dbReference type="GO" id="GO:0008278">
    <property type="term" value="C:cohesin complex"/>
    <property type="evidence" value="ECO:0007669"/>
    <property type="project" value="TreeGrafter"/>
</dbReference>
<dbReference type="Gene3D" id="1.25.10.10">
    <property type="entry name" value="Leucine-rich Repeat Variant"/>
    <property type="match status" value="1"/>
</dbReference>
<feature type="compositionally biased region" description="Acidic residues" evidence="2">
    <location>
        <begin position="1368"/>
        <end position="1377"/>
    </location>
</feature>
<comment type="caution">
    <text evidence="5">The sequence shown here is derived from an EMBL/GenBank/DDBJ whole genome shotgun (WGS) entry which is preliminary data.</text>
</comment>
<feature type="compositionally biased region" description="Basic residues" evidence="2">
    <location>
        <begin position="1355"/>
        <end position="1365"/>
    </location>
</feature>
<feature type="compositionally biased region" description="Acidic residues" evidence="2">
    <location>
        <begin position="1395"/>
        <end position="1405"/>
    </location>
</feature>
<feature type="compositionally biased region" description="Low complexity" evidence="2">
    <location>
        <begin position="101"/>
        <end position="112"/>
    </location>
</feature>
<protein>
    <recommendedName>
        <fullName evidence="3">SCD domain-containing protein</fullName>
    </recommendedName>
</protein>
<dbReference type="PANTHER" id="PTHR11199:SF0">
    <property type="entry name" value="LD34181P-RELATED"/>
    <property type="match status" value="1"/>
</dbReference>
<feature type="region of interest" description="Disordered" evidence="2">
    <location>
        <begin position="1283"/>
        <end position="1465"/>
    </location>
</feature>
<feature type="compositionally biased region" description="Acidic residues" evidence="2">
    <location>
        <begin position="1041"/>
        <end position="1054"/>
    </location>
</feature>
<evidence type="ECO:0000313" key="5">
    <source>
        <dbReference type="EMBL" id="KAG3217367.1"/>
    </source>
</evidence>
<dbReference type="InterPro" id="IPR013721">
    <property type="entry name" value="STAG"/>
</dbReference>
<dbReference type="InterPro" id="IPR020839">
    <property type="entry name" value="SCD"/>
</dbReference>
<dbReference type="GO" id="GO:0000785">
    <property type="term" value="C:chromatin"/>
    <property type="evidence" value="ECO:0007669"/>
    <property type="project" value="TreeGrafter"/>
</dbReference>
<dbReference type="Proteomes" id="UP000736787">
    <property type="component" value="Unassembled WGS sequence"/>
</dbReference>
<feature type="compositionally biased region" description="Acidic residues" evidence="2">
    <location>
        <begin position="55"/>
        <end position="65"/>
    </location>
</feature>
<dbReference type="EMBL" id="RCMV01000425">
    <property type="protein sequence ID" value="KAG3217367.1"/>
    <property type="molecule type" value="Genomic_DNA"/>
</dbReference>
<evidence type="ECO:0000259" key="3">
    <source>
        <dbReference type="PROSITE" id="PS51425"/>
    </source>
</evidence>
<dbReference type="PROSITE" id="PS51425">
    <property type="entry name" value="SCD"/>
    <property type="match status" value="1"/>
</dbReference>
<evidence type="ECO:0000256" key="2">
    <source>
        <dbReference type="SAM" id="MobiDB-lite"/>
    </source>
</evidence>
<organism evidence="5 6">
    <name type="scientific">Phytophthora cactorum</name>
    <dbReference type="NCBI Taxonomy" id="29920"/>
    <lineage>
        <taxon>Eukaryota</taxon>
        <taxon>Sar</taxon>
        <taxon>Stramenopiles</taxon>
        <taxon>Oomycota</taxon>
        <taxon>Peronosporomycetes</taxon>
        <taxon>Peronosporales</taxon>
        <taxon>Peronosporaceae</taxon>
        <taxon>Phytophthora</taxon>
    </lineage>
</organism>
<dbReference type="GO" id="GO:0007062">
    <property type="term" value="P:sister chromatid cohesion"/>
    <property type="evidence" value="ECO:0007669"/>
    <property type="project" value="UniProtKB-ARBA"/>
</dbReference>
<dbReference type="InterPro" id="IPR056396">
    <property type="entry name" value="HEAT_SCC3-SA"/>
</dbReference>
<dbReference type="SUPFAM" id="SSF48371">
    <property type="entry name" value="ARM repeat"/>
    <property type="match status" value="1"/>
</dbReference>
<proteinExistence type="predicted"/>
<name>A0A8T1HZK1_9STRA</name>
<feature type="coiled-coil region" evidence="1">
    <location>
        <begin position="1143"/>
        <end position="1180"/>
    </location>
</feature>
<evidence type="ECO:0000313" key="6">
    <source>
        <dbReference type="Proteomes" id="UP000760860"/>
    </source>
</evidence>
<dbReference type="Pfam" id="PF21581">
    <property type="entry name" value="SCD"/>
    <property type="match status" value="1"/>
</dbReference>
<sequence>MGGFEATFLEEDFLLLPSLIPHAEVTVTMSARRGSRLRRKPTPIYQVEDTRGSGDEMDVEAEEQDALVTNEQGEASSDGGREGEDEEFTPAGTKVKKPKSASKAARTPTARARSSRRKRSPWSQTRSLQSIGEGRKSKKNGATAEMDEAAEAGNDHEQEDDGYSLFEAIKSGKASLENLLSEWRDRFEEDDEKATREVLNLVLQACGGTGQCVPESEPLAQLDMGDLVDHVVDDLEKANGEYPLMSRGKGMRKFQCIFEEFWEVFVKECNESEILFTSEIANDFIDWLTTLSSSELRPIRHTATVAVLALGNSLVRTAASISEQLAIATRQLNAEMNSPGSTPGAGKSPNVRKVALLKENRALYENRLQQVLKLVNLVFTGVVVHRYRDIMPEIRMVTMQCLGHWITTLPDHFLKDSFLKYLGWLLSDKSASVRLEVVQILCELYENDAFTEKLELFTARFLPRYLELCSDVDDGVVEEAIHLLIAVEKHNLISSDMELQPVEKLVFDAEHKDIRKAAAEFVCLQYDAFGVAVSKTKNATLKKEQLNTQAIALVEFAEEYIQNYGVPEDAVETLVDAFWGLEDCLVLQDWRLITDLLLVDKSAPDLSSEQQTILLRLLVASVRKLVGDGANRSVSAAAKIESEQLQEEITVAYCKDIPSLFLLYQADSDKLALLLELIPKLTLKSEVIGHHSGQMKELLEKLKHAYLLHSDEELLTRLSLSITHLLQTEHASLKREAEVIMHELVQEIMDKTDRLLEADIKLFDDFVIAANDTPKTRSRKAKGRKKKSTKTKEISDVEYGLRVSLCRIKCLGKYLNIREYLPSDLSLSILDADGHTTAPDLEQGRMNNLVVAVGDLLHRRTKSASELDEGFRHVDTIKHGLTIIYFDLLWTTAPIFKTIEEFKKLDSSSNTTSERTEAEVDPSIQGQIQKVCQSRSVLEEALISVLEMHLARVEEVTDEEHKESEETRGLHSVDTMEVIEFEDEDVVSYVREAQRFAFLTLCDARCLFVEKFQDATAPYDALAWTLPNVLVHLPQMHFESEMDDAEEDEPQSDDDALREWQEKQQRKAELLVALGRVALCNSSKRYQAVSVLQYFTSSGKSSVEVVKAFGKQVKTDAPVRYLEIQMLSLRQMFNSILIWKQDIEAAQANEGNDDDEIAELEELKEKVENREHELKELAKRFSQSLGVGKVPSSLRAPFLRFLREGVRYALEQPTQFGFLETMRVYLSRLDNSNMAQLREYFMERLKTLHDVPGDSEDLDSRWRALFDFQASITSTGVANGRKRISNGVMLSPPLKSKRRSASSEPTPMQGTSIAEEDEDENAERKDRWCEETESAAGDQIEASKDGDGEEVDHNNRHRSSVHKRTAMADEDSEDSDLADSLPPRKRVRRPRNADEAESSDDEVSEQNDHDRQLQNESKSEDDEPPRSDHAVQLTRSLKTNEHTRDEADNEEEDDDRKTRQKRRRA</sequence>
<dbReference type="Pfam" id="PF24571">
    <property type="entry name" value="HEAT_SCC3-SA"/>
    <property type="match status" value="1"/>
</dbReference>
<dbReference type="InterPro" id="IPR016024">
    <property type="entry name" value="ARM-type_fold"/>
</dbReference>
<dbReference type="Pfam" id="PF08514">
    <property type="entry name" value="STAG"/>
    <property type="match status" value="1"/>
</dbReference>
<evidence type="ECO:0000256" key="1">
    <source>
        <dbReference type="SAM" id="Coils"/>
    </source>
</evidence>
<evidence type="ECO:0000313" key="4">
    <source>
        <dbReference type="EMBL" id="KAG2928529.1"/>
    </source>
</evidence>
<feature type="region of interest" description="Disordered" evidence="2">
    <location>
        <begin position="28"/>
        <end position="159"/>
    </location>
</feature>
<keyword evidence="1" id="KW-0175">Coiled coil</keyword>
<dbReference type="PANTHER" id="PTHR11199">
    <property type="entry name" value="STROMAL ANTIGEN"/>
    <property type="match status" value="1"/>
</dbReference>
<dbReference type="VEuPathDB" id="FungiDB:PC110_g7216"/>
<dbReference type="InterPro" id="IPR039662">
    <property type="entry name" value="Cohesin_Scc3/SA"/>
</dbReference>
<accession>A0A8T1HZK1</accession>